<dbReference type="SUPFAM" id="SSF52540">
    <property type="entry name" value="P-loop containing nucleoside triphosphate hydrolases"/>
    <property type="match status" value="1"/>
</dbReference>
<dbReference type="FunFam" id="3.40.50.300:FF:000216">
    <property type="entry name" value="Type VII secretion ATPase EccA"/>
    <property type="match status" value="1"/>
</dbReference>
<accession>A0A0R1U0F3</accession>
<evidence type="ECO:0000256" key="1">
    <source>
        <dbReference type="ARBA" id="ARBA00010378"/>
    </source>
</evidence>
<dbReference type="GO" id="GO:0005524">
    <property type="term" value="F:ATP binding"/>
    <property type="evidence" value="ECO:0007669"/>
    <property type="project" value="UniProtKB-KW"/>
</dbReference>
<dbReference type="PANTHER" id="PTHR43392">
    <property type="entry name" value="AAA-TYPE ATPASE FAMILY PROTEIN / ANKYRIN REPEAT FAMILY PROTEIN"/>
    <property type="match status" value="1"/>
</dbReference>
<evidence type="ECO:0000259" key="4">
    <source>
        <dbReference type="SMART" id="SM00382"/>
    </source>
</evidence>
<comment type="similarity">
    <text evidence="1">Belongs to the CbxX/CfxQ family.</text>
</comment>
<dbReference type="Gene3D" id="1.10.8.60">
    <property type="match status" value="1"/>
</dbReference>
<protein>
    <submittedName>
        <fullName evidence="5">Atpase of the aaa+ class</fullName>
    </submittedName>
</protein>
<dbReference type="OrthoDB" id="9806903at2"/>
<proteinExistence type="inferred from homology"/>
<dbReference type="Pfam" id="PF17866">
    <property type="entry name" value="AAA_lid_6"/>
    <property type="match status" value="1"/>
</dbReference>
<dbReference type="InterPro" id="IPR041627">
    <property type="entry name" value="AAA_lid_6"/>
</dbReference>
<organism evidence="5 6">
    <name type="scientific">Ligilactobacillus equi DSM 15833 = JCM 10991</name>
    <dbReference type="NCBI Taxonomy" id="1423740"/>
    <lineage>
        <taxon>Bacteria</taxon>
        <taxon>Bacillati</taxon>
        <taxon>Bacillota</taxon>
        <taxon>Bacilli</taxon>
        <taxon>Lactobacillales</taxon>
        <taxon>Lactobacillaceae</taxon>
        <taxon>Ligilactobacillus</taxon>
    </lineage>
</organism>
<dbReference type="InterPro" id="IPR003959">
    <property type="entry name" value="ATPase_AAA_core"/>
</dbReference>
<evidence type="ECO:0000313" key="6">
    <source>
        <dbReference type="Proteomes" id="UP000051048"/>
    </source>
</evidence>
<dbReference type="PATRIC" id="fig|1423740.3.peg.301"/>
<dbReference type="AlphaFoldDB" id="A0A0R1U0F3"/>
<comment type="caution">
    <text evidence="5">The sequence shown here is derived from an EMBL/GenBank/DDBJ whole genome shotgun (WGS) entry which is preliminary data.</text>
</comment>
<dbReference type="InterPro" id="IPR003593">
    <property type="entry name" value="AAA+_ATPase"/>
</dbReference>
<dbReference type="InterPro" id="IPR027417">
    <property type="entry name" value="P-loop_NTPase"/>
</dbReference>
<dbReference type="InterPro" id="IPR000641">
    <property type="entry name" value="CbxX/CfxQ"/>
</dbReference>
<dbReference type="SUPFAM" id="SSF51126">
    <property type="entry name" value="Pectin lyase-like"/>
    <property type="match status" value="1"/>
</dbReference>
<dbReference type="Gene3D" id="3.40.50.300">
    <property type="entry name" value="P-loop containing nucleotide triphosphate hydrolases"/>
    <property type="match status" value="1"/>
</dbReference>
<dbReference type="PRINTS" id="PR00819">
    <property type="entry name" value="CBXCFQXSUPER"/>
</dbReference>
<evidence type="ECO:0000256" key="2">
    <source>
        <dbReference type="ARBA" id="ARBA00022741"/>
    </source>
</evidence>
<feature type="domain" description="AAA+ ATPase" evidence="4">
    <location>
        <begin position="405"/>
        <end position="524"/>
    </location>
</feature>
<sequence length="656" mass="73207">MSTIHVGGVVLFGKKCKTLEEACRVAFTGDEIVLHKNVSPQQAAMVPSGVIIRGNNHTITTPRKKYAMIIESGKVELEDIKFQVSKQSGAIKASDTSLTMSNVSIQYMWRVGTREKFSTLWIDEFTEDGKSIKQGTTVNIENCNFQTGIHVAAEQVKISNSFFGNLTSPTAGIRAIQIISHDNRYTNALLNGERILKSDDDTSEGNVSIFGNVDVNNLTAKFNLAEMNSKQLKKYDEVRNNDTALSSGTALLRIQGATGSIKNLRLLKLSPETKELMNSLVDKDFNMLEIMGDKTSISIVESQLPEGQAIFHSGNLILENTEDHLSWRYNPKKTTVANRNSTSNLFNSNEQKQETETALEKMDKLIGQDGVKKRLREIINAAKMNNIRKINAQRNGQEYKQPKGFSNHMVFSGPAGTGKTTFARLVAQALYEGGVLKENKFIETGAEDFVAEFVGQTRPKARETIQKALDGVLFIDEAYGLDETGQNSSFNHEAVDTLIKEMENNRDRLIVIMAGYTTDMRNFFAHGNEGLQSRFNTWVEFDTYSTEELNEIMELQMANSHVLYDENTRKALRQGVKALSQEANGNGRSNGNGRFVRNYVQKVLESRDSRLATNVDQIQNMGPDEQQTVLNTVIVPDVQAAYDSLHKQYQLFQGGN</sequence>
<reference evidence="5 6" key="1">
    <citation type="journal article" date="2015" name="Genome Announc.">
        <title>Expanding the biotechnology potential of lactobacilli through comparative genomics of 213 strains and associated genera.</title>
        <authorList>
            <person name="Sun Z."/>
            <person name="Harris H.M."/>
            <person name="McCann A."/>
            <person name="Guo C."/>
            <person name="Argimon S."/>
            <person name="Zhang W."/>
            <person name="Yang X."/>
            <person name="Jeffery I.B."/>
            <person name="Cooney J.C."/>
            <person name="Kagawa T.F."/>
            <person name="Liu W."/>
            <person name="Song Y."/>
            <person name="Salvetti E."/>
            <person name="Wrobel A."/>
            <person name="Rasinkangas P."/>
            <person name="Parkhill J."/>
            <person name="Rea M.C."/>
            <person name="O'Sullivan O."/>
            <person name="Ritari J."/>
            <person name="Douillard F.P."/>
            <person name="Paul Ross R."/>
            <person name="Yang R."/>
            <person name="Briner A.E."/>
            <person name="Felis G.E."/>
            <person name="de Vos W.M."/>
            <person name="Barrangou R."/>
            <person name="Klaenhammer T.R."/>
            <person name="Caufield P.W."/>
            <person name="Cui Y."/>
            <person name="Zhang H."/>
            <person name="O'Toole P.W."/>
        </authorList>
    </citation>
    <scope>NUCLEOTIDE SEQUENCE [LARGE SCALE GENOMIC DNA]</scope>
    <source>
        <strain evidence="5 6">DSM 15833</strain>
    </source>
</reference>
<dbReference type="SMART" id="SM00382">
    <property type="entry name" value="AAA"/>
    <property type="match status" value="1"/>
</dbReference>
<keyword evidence="2" id="KW-0547">Nucleotide-binding</keyword>
<evidence type="ECO:0000256" key="3">
    <source>
        <dbReference type="ARBA" id="ARBA00022840"/>
    </source>
</evidence>
<keyword evidence="3" id="KW-0067">ATP-binding</keyword>
<dbReference type="GO" id="GO:0016887">
    <property type="term" value="F:ATP hydrolysis activity"/>
    <property type="evidence" value="ECO:0007669"/>
    <property type="project" value="InterPro"/>
</dbReference>
<gene>
    <name evidence="5" type="ORF">FC36_GL000280</name>
</gene>
<dbReference type="Pfam" id="PF00004">
    <property type="entry name" value="AAA"/>
    <property type="match status" value="1"/>
</dbReference>
<dbReference type="Proteomes" id="UP000051048">
    <property type="component" value="Unassembled WGS sequence"/>
</dbReference>
<dbReference type="RefSeq" id="WP_023859291.1">
    <property type="nucleotide sequence ID" value="NZ_AZFH01000010.1"/>
</dbReference>
<dbReference type="InterPro" id="IPR050773">
    <property type="entry name" value="CbxX/CfxQ_RuBisCO_ESX"/>
</dbReference>
<dbReference type="PANTHER" id="PTHR43392:SF2">
    <property type="entry name" value="AAA-TYPE ATPASE FAMILY PROTEIN _ ANKYRIN REPEAT FAMILY PROTEIN"/>
    <property type="match status" value="1"/>
</dbReference>
<name>A0A0R1U0F3_9LACO</name>
<dbReference type="CDD" id="cd00009">
    <property type="entry name" value="AAA"/>
    <property type="match status" value="1"/>
</dbReference>
<evidence type="ECO:0000313" key="5">
    <source>
        <dbReference type="EMBL" id="KRL84357.1"/>
    </source>
</evidence>
<dbReference type="STRING" id="1423740.FC36_GL000280"/>
<dbReference type="InterPro" id="IPR011050">
    <property type="entry name" value="Pectin_lyase_fold/virulence"/>
</dbReference>
<dbReference type="EMBL" id="AZFH01000010">
    <property type="protein sequence ID" value="KRL84357.1"/>
    <property type="molecule type" value="Genomic_DNA"/>
</dbReference>